<dbReference type="AlphaFoldDB" id="A0A8J5ZJ25"/>
<feature type="region of interest" description="Disordered" evidence="1">
    <location>
        <begin position="368"/>
        <end position="409"/>
    </location>
</feature>
<dbReference type="EMBL" id="JAGFMF010012193">
    <property type="protein sequence ID" value="KAG8506009.1"/>
    <property type="molecule type" value="Genomic_DNA"/>
</dbReference>
<evidence type="ECO:0000313" key="3">
    <source>
        <dbReference type="EMBL" id="KAG8506009.1"/>
    </source>
</evidence>
<keyword evidence="2" id="KW-1133">Transmembrane helix</keyword>
<sequence length="909" mass="95596">MSLGYLCSPFPVCLLLFGPITTTTTTTTTTIIIIITTTTIIIIIIINTTITITTTTTTTITITTTITTTIIITIIILMGPKAGLYMSVRTPRPSHGLRGGQGHPGAGAGGLHGAVGLHVGKEVAEATHTGRAHGPRTRAAHTGRAHGLRTRAAHMGLAPEAATSATAVTSQPRTPSWSLTGKPFEPVLPGVVREGSVWTSACPVGASRLFVGWMNTVLLVIDGEQLNDSASSGADLDLRASVRVLATIERGAKLAVSCVFQIEISRYKHGLWETKTLEQPAECQVVPAAADPEAQTVTLNDVRKSMSALAQTLRALVLRCPCRRTATDSLLLLRSLNHRFMTVAVCLSVCLSDCDLSSSLGRKLGHLSLQPSKELPHGRPHEQPGPRGGEASREAPRAPPRRFWAPPIPSTGSSTRCAPAGICAACGCAVRRPVSLIAAGRRVCPPRGSDLQADSAWTVTPANHAVFLNRGAGAMRTVVPEKGPRSIGRLPGASVHDPTPSLFGRITREVRAFLEPASMTPRTARRGGADSAAGPGCPRRRPEAQRCVAVCAPWASAATRALQSSCCGRRECEDGVRSPSGGKALSSLRTAQVTGFVEAKSGALLRACLYWALPESTHFAPTKPSFSSSRLLRCRKLAVRSPDAHARVCPRPNRLRQSRPHPAVGSTPRPAAPTAILKQRGPPPSLRSTGPHPAPAPGSDARLSPPAQGCDLDQQSIVHMVLRPGRQHGRGEPGPAKAAGGAALEPQSLTRVDLSGSVLPADSVGLAVILKEDDGRAAPPAAQPGPPSTAKATLTHLVGLSHSCTRGCRGTCAGAVPGELVRLSSALAFREPGPRLVPDASRLADLGPLGAQKERCWPRRVSGHAAPRRRLRAPGRLRNGAALRPQSRVWALGTVCKERKLSEAKTTTE</sequence>
<proteinExistence type="predicted"/>
<comment type="caution">
    <text evidence="3">The sequence shown here is derived from an EMBL/GenBank/DDBJ whole genome shotgun (WGS) entry which is preliminary data.</text>
</comment>
<feature type="region of interest" description="Disordered" evidence="1">
    <location>
        <begin position="516"/>
        <end position="540"/>
    </location>
</feature>
<protein>
    <submittedName>
        <fullName evidence="3">E3 ubiquitin-protein ligase parkin</fullName>
    </submittedName>
</protein>
<keyword evidence="2" id="KW-0472">Membrane</keyword>
<reference evidence="3" key="1">
    <citation type="journal article" date="2021" name="Evol. Appl.">
        <title>The genome of the Pyrenean desman and the effects of bottlenecks and inbreeding on the genomic landscape of an endangered species.</title>
        <authorList>
            <person name="Escoda L."/>
            <person name="Castresana J."/>
        </authorList>
    </citation>
    <scope>NUCLEOTIDE SEQUENCE</scope>
    <source>
        <strain evidence="3">IBE-C5619</strain>
    </source>
</reference>
<organism evidence="3 4">
    <name type="scientific">Galemys pyrenaicus</name>
    <name type="common">Iberian desman</name>
    <name type="synonym">Pyrenean desman</name>
    <dbReference type="NCBI Taxonomy" id="202257"/>
    <lineage>
        <taxon>Eukaryota</taxon>
        <taxon>Metazoa</taxon>
        <taxon>Chordata</taxon>
        <taxon>Craniata</taxon>
        <taxon>Vertebrata</taxon>
        <taxon>Euteleostomi</taxon>
        <taxon>Mammalia</taxon>
        <taxon>Eutheria</taxon>
        <taxon>Laurasiatheria</taxon>
        <taxon>Eulipotyphla</taxon>
        <taxon>Talpidae</taxon>
        <taxon>Galemys</taxon>
    </lineage>
</organism>
<keyword evidence="4" id="KW-1185">Reference proteome</keyword>
<dbReference type="Proteomes" id="UP000700334">
    <property type="component" value="Unassembled WGS sequence"/>
</dbReference>
<feature type="transmembrane region" description="Helical" evidence="2">
    <location>
        <begin position="32"/>
        <end position="52"/>
    </location>
</feature>
<feature type="region of interest" description="Disordered" evidence="1">
    <location>
        <begin position="643"/>
        <end position="710"/>
    </location>
</feature>
<name>A0A8J5ZJ25_GALPY</name>
<evidence type="ECO:0000256" key="1">
    <source>
        <dbReference type="SAM" id="MobiDB-lite"/>
    </source>
</evidence>
<gene>
    <name evidence="3" type="ORF">J0S82_011688</name>
</gene>
<evidence type="ECO:0000313" key="4">
    <source>
        <dbReference type="Proteomes" id="UP000700334"/>
    </source>
</evidence>
<accession>A0A8J5ZJ25</accession>
<evidence type="ECO:0000256" key="2">
    <source>
        <dbReference type="SAM" id="Phobius"/>
    </source>
</evidence>
<feature type="compositionally biased region" description="Basic and acidic residues" evidence="1">
    <location>
        <begin position="374"/>
        <end position="396"/>
    </location>
</feature>
<dbReference type="OrthoDB" id="1431934at2759"/>
<feature type="transmembrane region" description="Helical" evidence="2">
    <location>
        <begin position="59"/>
        <end position="79"/>
    </location>
</feature>
<keyword evidence="2" id="KW-0812">Transmembrane</keyword>